<evidence type="ECO:0000313" key="3">
    <source>
        <dbReference type="Proteomes" id="UP000324974"/>
    </source>
</evidence>
<gene>
    <name evidence="2" type="ORF">PX52LOC_04347</name>
</gene>
<proteinExistence type="predicted"/>
<dbReference type="EMBL" id="CP042425">
    <property type="protein sequence ID" value="QEL17363.1"/>
    <property type="molecule type" value="Genomic_DNA"/>
</dbReference>
<keyword evidence="1" id="KW-0732">Signal</keyword>
<evidence type="ECO:0000313" key="2">
    <source>
        <dbReference type="EMBL" id="QEL17363.1"/>
    </source>
</evidence>
<organism evidence="2 3">
    <name type="scientific">Limnoglobus roseus</name>
    <dbReference type="NCBI Taxonomy" id="2598579"/>
    <lineage>
        <taxon>Bacteria</taxon>
        <taxon>Pseudomonadati</taxon>
        <taxon>Planctomycetota</taxon>
        <taxon>Planctomycetia</taxon>
        <taxon>Gemmatales</taxon>
        <taxon>Gemmataceae</taxon>
        <taxon>Limnoglobus</taxon>
    </lineage>
</organism>
<protein>
    <recommendedName>
        <fullName evidence="4">PsbP C-terminal domain-containing protein</fullName>
    </recommendedName>
</protein>
<dbReference type="RefSeq" id="WP_149111987.1">
    <property type="nucleotide sequence ID" value="NZ_CP042425.1"/>
</dbReference>
<sequence length="184" mass="20192">MRRFAAFLFLLAVAGFAPAADGKGTTVELAGMKSTTPADWKEEAPSNSMRLTQFKLPKADGDAADAELAIFFFKGGGAGALDANLKRQTAKFEPAAGKDKVEEAIDKDFKVGTLKATYQDVKGTFLFKAAPFDPNSKVTKKEGFRQIYVIFETKDGQYYMTLIGGDKTVEKNKKAFDEFLKNFK</sequence>
<keyword evidence="3" id="KW-1185">Reference proteome</keyword>
<reference evidence="3" key="1">
    <citation type="submission" date="2019-08" db="EMBL/GenBank/DDBJ databases">
        <title>Limnoglobus roseus gen. nov., sp. nov., a novel freshwater planctomycete with a giant genome from the family Gemmataceae.</title>
        <authorList>
            <person name="Kulichevskaya I.S."/>
            <person name="Naumoff D.G."/>
            <person name="Miroshnikov K."/>
            <person name="Ivanova A."/>
            <person name="Philippov D.A."/>
            <person name="Hakobyan A."/>
            <person name="Rijpstra I.C."/>
            <person name="Sinninghe Damste J.S."/>
            <person name="Liesack W."/>
            <person name="Dedysh S.N."/>
        </authorList>
    </citation>
    <scope>NUCLEOTIDE SEQUENCE [LARGE SCALE GENOMIC DNA]</scope>
    <source>
        <strain evidence="3">PX52</strain>
    </source>
</reference>
<dbReference type="AlphaFoldDB" id="A0A5C1AGJ1"/>
<evidence type="ECO:0008006" key="4">
    <source>
        <dbReference type="Google" id="ProtNLM"/>
    </source>
</evidence>
<feature type="signal peptide" evidence="1">
    <location>
        <begin position="1"/>
        <end position="19"/>
    </location>
</feature>
<dbReference type="OrthoDB" id="5764172at2"/>
<evidence type="ECO:0000256" key="1">
    <source>
        <dbReference type="SAM" id="SignalP"/>
    </source>
</evidence>
<name>A0A5C1AGJ1_9BACT</name>
<dbReference type="Proteomes" id="UP000324974">
    <property type="component" value="Chromosome"/>
</dbReference>
<dbReference type="KEGG" id="lrs:PX52LOC_04347"/>
<accession>A0A5C1AGJ1</accession>
<feature type="chain" id="PRO_5022900039" description="PsbP C-terminal domain-containing protein" evidence="1">
    <location>
        <begin position="20"/>
        <end position="184"/>
    </location>
</feature>